<dbReference type="Proteomes" id="UP000317036">
    <property type="component" value="Unassembled WGS sequence"/>
</dbReference>
<dbReference type="Pfam" id="PF02016">
    <property type="entry name" value="Peptidase_S66"/>
    <property type="match status" value="1"/>
</dbReference>
<feature type="active site" description="Nucleophile" evidence="6">
    <location>
        <position position="112"/>
    </location>
</feature>
<dbReference type="CDD" id="cd07025">
    <property type="entry name" value="Peptidase_S66"/>
    <property type="match status" value="1"/>
</dbReference>
<dbReference type="InterPro" id="IPR029062">
    <property type="entry name" value="Class_I_gatase-like"/>
</dbReference>
<evidence type="ECO:0000313" key="9">
    <source>
        <dbReference type="EMBL" id="TVY02416.1"/>
    </source>
</evidence>
<dbReference type="GO" id="GO:0006508">
    <property type="term" value="P:proteolysis"/>
    <property type="evidence" value="ECO:0007669"/>
    <property type="project" value="UniProtKB-KW"/>
</dbReference>
<feature type="domain" description="LD-carboxypeptidase C-terminal" evidence="8">
    <location>
        <begin position="175"/>
        <end position="286"/>
    </location>
</feature>
<feature type="active site" description="Charge relay system" evidence="6">
    <location>
        <position position="205"/>
    </location>
</feature>
<organism evidence="9 10">
    <name type="scientific">Paenibacillus cremeus</name>
    <dbReference type="NCBI Taxonomy" id="2163881"/>
    <lineage>
        <taxon>Bacteria</taxon>
        <taxon>Bacillati</taxon>
        <taxon>Bacillota</taxon>
        <taxon>Bacilli</taxon>
        <taxon>Bacillales</taxon>
        <taxon>Paenibacillaceae</taxon>
        <taxon>Paenibacillus</taxon>
    </lineage>
</organism>
<evidence type="ECO:0000256" key="5">
    <source>
        <dbReference type="ARBA" id="ARBA00022825"/>
    </source>
</evidence>
<evidence type="ECO:0000256" key="1">
    <source>
        <dbReference type="ARBA" id="ARBA00010233"/>
    </source>
</evidence>
<dbReference type="InterPro" id="IPR003507">
    <property type="entry name" value="S66_fam"/>
</dbReference>
<evidence type="ECO:0000256" key="3">
    <source>
        <dbReference type="ARBA" id="ARBA00022670"/>
    </source>
</evidence>
<dbReference type="SUPFAM" id="SSF141986">
    <property type="entry name" value="LD-carboxypeptidase A C-terminal domain-like"/>
    <property type="match status" value="1"/>
</dbReference>
<dbReference type="Pfam" id="PF17676">
    <property type="entry name" value="Peptidase_S66C"/>
    <property type="match status" value="1"/>
</dbReference>
<dbReference type="GO" id="GO:0008236">
    <property type="term" value="F:serine-type peptidase activity"/>
    <property type="evidence" value="ECO:0007669"/>
    <property type="project" value="UniProtKB-KW"/>
</dbReference>
<dbReference type="Gene3D" id="3.40.50.10740">
    <property type="entry name" value="Class I glutamine amidotransferase-like"/>
    <property type="match status" value="1"/>
</dbReference>
<evidence type="ECO:0000259" key="8">
    <source>
        <dbReference type="Pfam" id="PF17676"/>
    </source>
</evidence>
<dbReference type="PANTHER" id="PTHR30237">
    <property type="entry name" value="MURAMOYLTETRAPEPTIDE CARBOXYPEPTIDASE"/>
    <property type="match status" value="1"/>
</dbReference>
<evidence type="ECO:0000313" key="10">
    <source>
        <dbReference type="Proteomes" id="UP000317036"/>
    </source>
</evidence>
<dbReference type="AlphaFoldDB" id="A0A559JRB6"/>
<evidence type="ECO:0000256" key="6">
    <source>
        <dbReference type="PIRSR" id="PIRSR028757-1"/>
    </source>
</evidence>
<dbReference type="InterPro" id="IPR027461">
    <property type="entry name" value="Carboxypeptidase_A_C_sf"/>
</dbReference>
<evidence type="ECO:0000256" key="2">
    <source>
        <dbReference type="ARBA" id="ARBA00022645"/>
    </source>
</evidence>
<name>A0A559JRB6_9BACL</name>
<dbReference type="SUPFAM" id="SSF52317">
    <property type="entry name" value="Class I glutamine amidotransferase-like"/>
    <property type="match status" value="1"/>
</dbReference>
<feature type="active site" description="Charge relay system" evidence="6">
    <location>
        <position position="273"/>
    </location>
</feature>
<dbReference type="InterPro" id="IPR040921">
    <property type="entry name" value="Peptidase_S66C"/>
</dbReference>
<keyword evidence="2 9" id="KW-0121">Carboxypeptidase</keyword>
<accession>A0A559JRB6</accession>
<gene>
    <name evidence="9" type="ORF">FPZ49_31690</name>
</gene>
<protein>
    <submittedName>
        <fullName evidence="9">LD-carboxypeptidase</fullName>
    </submittedName>
</protein>
<comment type="similarity">
    <text evidence="1">Belongs to the peptidase S66 family.</text>
</comment>
<proteinExistence type="inferred from homology"/>
<keyword evidence="10" id="KW-1185">Reference proteome</keyword>
<dbReference type="InterPro" id="IPR040449">
    <property type="entry name" value="Peptidase_S66_N"/>
</dbReference>
<dbReference type="InterPro" id="IPR027478">
    <property type="entry name" value="LdcA_N"/>
</dbReference>
<dbReference type="Gene3D" id="3.50.30.60">
    <property type="entry name" value="LD-carboxypeptidase A C-terminal domain-like"/>
    <property type="match status" value="1"/>
</dbReference>
<keyword evidence="3" id="KW-0645">Protease</keyword>
<feature type="domain" description="LD-carboxypeptidase N-terminal" evidence="7">
    <location>
        <begin position="13"/>
        <end position="131"/>
    </location>
</feature>
<dbReference type="EMBL" id="VNJI01000065">
    <property type="protein sequence ID" value="TVY02416.1"/>
    <property type="molecule type" value="Genomic_DNA"/>
</dbReference>
<keyword evidence="5" id="KW-0720">Serine protease</keyword>
<dbReference type="OrthoDB" id="9807329at2"/>
<dbReference type="RefSeq" id="WP_144854308.1">
    <property type="nucleotide sequence ID" value="NZ_VNJI01000065.1"/>
</dbReference>
<reference evidence="9 10" key="1">
    <citation type="submission" date="2019-07" db="EMBL/GenBank/DDBJ databases">
        <authorList>
            <person name="Kim J."/>
        </authorList>
    </citation>
    <scope>NUCLEOTIDE SEQUENCE [LARGE SCALE GENOMIC DNA]</scope>
    <source>
        <strain evidence="9 10">JC52</strain>
    </source>
</reference>
<evidence type="ECO:0000259" key="7">
    <source>
        <dbReference type="Pfam" id="PF02016"/>
    </source>
</evidence>
<evidence type="ECO:0000256" key="4">
    <source>
        <dbReference type="ARBA" id="ARBA00022801"/>
    </source>
</evidence>
<dbReference type="GO" id="GO:0004180">
    <property type="term" value="F:carboxypeptidase activity"/>
    <property type="evidence" value="ECO:0007669"/>
    <property type="project" value="UniProtKB-KW"/>
</dbReference>
<dbReference type="PANTHER" id="PTHR30237:SF2">
    <property type="entry name" value="MUREIN TETRAPEPTIDE CARBOXYPEPTIDASE"/>
    <property type="match status" value="1"/>
</dbReference>
<sequence length="289" mass="32475">MTNMPLLARGNRVAITACSDGRRPEARVKIDELIALFREFGLEVVTATDLYRANTYMIGALQERATEINKMFHDDSINAIFDVSGGDAANQILEYIDFQAIGKTRKPFFGISDLSVMLNAMYKVSGVGSYHYQVMNLVHEHQEAQRQLLYDTLIKGTDDLFNFDYSWIRGQHMAGAVVGGNIRCFLKLVGTPYFPDCKDHVIFLESFGGRAHRTVSLLSQMEQMGCFSQCAGLILGTFTELEQHGEFQVVEDFIKELTEKRQLPIARTKELGHGNDSKAIQFGTNIVLQ</sequence>
<comment type="caution">
    <text evidence="9">The sequence shown here is derived from an EMBL/GenBank/DDBJ whole genome shotgun (WGS) entry which is preliminary data.</text>
</comment>
<dbReference type="PIRSF" id="PIRSF028757">
    <property type="entry name" value="LD-carboxypeptidase"/>
    <property type="match status" value="1"/>
</dbReference>
<keyword evidence="4" id="KW-0378">Hydrolase</keyword>